<dbReference type="PROSITE" id="PS51471">
    <property type="entry name" value="FE2OG_OXY"/>
    <property type="match status" value="1"/>
</dbReference>
<accession>A0A9J6E7A1</accession>
<dbReference type="GO" id="GO:0004656">
    <property type="term" value="F:procollagen-proline 4-dioxygenase activity"/>
    <property type="evidence" value="ECO:0007669"/>
    <property type="project" value="TreeGrafter"/>
</dbReference>
<dbReference type="InterPro" id="IPR044862">
    <property type="entry name" value="Pro_4_hyd_alph_FE2OG_OXY"/>
</dbReference>
<dbReference type="InterPro" id="IPR006620">
    <property type="entry name" value="Pro_4_hyd_alph"/>
</dbReference>
<gene>
    <name evidence="8" type="ORF">HPB51_006163</name>
</gene>
<comment type="cofactor">
    <cofactor evidence="1">
        <name>L-ascorbate</name>
        <dbReference type="ChEBI" id="CHEBI:38290"/>
    </cofactor>
</comment>
<dbReference type="InterPro" id="IPR005123">
    <property type="entry name" value="Oxoglu/Fe-dep_dioxygenase_dom"/>
</dbReference>
<dbReference type="AlphaFoldDB" id="A0A9J6E7A1"/>
<keyword evidence="5" id="KW-0560">Oxidoreductase</keyword>
<dbReference type="Gene3D" id="2.60.120.620">
    <property type="entry name" value="q2cbj1_9rhob like domain"/>
    <property type="match status" value="1"/>
</dbReference>
<sequence>MKRHIRQCETTWQRVALVSPPQHLELQDASLSPSEARATELVLLRFLRLSVFQAAADMLRNVRCPPPLVETGLSSWPTEDDIDGAATNVCRLQSAYGLTAAEVIATFCSPVLCNQLSSDDALWLGVHCSRSEPSAAAAWVKLGEDTRYADFFDYNLWELESSTPKWNSTSWKAVVSRPPETAAMWPYRDAFLGNERYSFPSDTRFGVLCRDSRESDARPSSRCSRCWLSSGNRGAATLSPFTVEELSPSEPRLWLVHDFLSHDECESLRREATELEPALVTEENGRDDEPDTRTAALAWLENNGSALRVYQRASALTGLTMESAEKLQVLNYAPGGHYNEHTDPLEREEEDGERLATLLVYLSDVKQGGSTAFPEANIAIRPRRGSALFWFNLKQETAVSLRQIDYSTSHGSCPVLHGSKWIATLWIRERSQPWDLDYSLRS</sequence>
<keyword evidence="9" id="KW-1185">Reference proteome</keyword>
<protein>
    <recommendedName>
        <fullName evidence="7">Fe2OG dioxygenase domain-containing protein</fullName>
    </recommendedName>
</protein>
<dbReference type="InterPro" id="IPR045054">
    <property type="entry name" value="P4HA-like"/>
</dbReference>
<evidence type="ECO:0000259" key="7">
    <source>
        <dbReference type="PROSITE" id="PS51471"/>
    </source>
</evidence>
<keyword evidence="4" id="KW-0223">Dioxygenase</keyword>
<evidence type="ECO:0000256" key="5">
    <source>
        <dbReference type="ARBA" id="ARBA00023002"/>
    </source>
</evidence>
<keyword evidence="3" id="KW-0847">Vitamin C</keyword>
<dbReference type="GO" id="GO:0005783">
    <property type="term" value="C:endoplasmic reticulum"/>
    <property type="evidence" value="ECO:0007669"/>
    <property type="project" value="TreeGrafter"/>
</dbReference>
<evidence type="ECO:0000313" key="8">
    <source>
        <dbReference type="EMBL" id="KAH8029957.1"/>
    </source>
</evidence>
<reference evidence="8" key="2">
    <citation type="submission" date="2021-09" db="EMBL/GenBank/DDBJ databases">
        <authorList>
            <person name="Jia N."/>
            <person name="Wang J."/>
            <person name="Shi W."/>
            <person name="Du L."/>
            <person name="Sun Y."/>
            <person name="Zhan W."/>
            <person name="Jiang J."/>
            <person name="Wang Q."/>
            <person name="Zhang B."/>
            <person name="Ji P."/>
            <person name="Sakyi L.B."/>
            <person name="Cui X."/>
            <person name="Yuan T."/>
            <person name="Jiang B."/>
            <person name="Yang W."/>
            <person name="Lam T.T.-Y."/>
            <person name="Chang Q."/>
            <person name="Ding S."/>
            <person name="Wang X."/>
            <person name="Zhu J."/>
            <person name="Ruan X."/>
            <person name="Zhao L."/>
            <person name="Wei J."/>
            <person name="Que T."/>
            <person name="Du C."/>
            <person name="Cheng J."/>
            <person name="Dai P."/>
            <person name="Han X."/>
            <person name="Huang E."/>
            <person name="Gao Y."/>
            <person name="Liu J."/>
            <person name="Shao H."/>
            <person name="Ye R."/>
            <person name="Li L."/>
            <person name="Wei W."/>
            <person name="Wang X."/>
            <person name="Wang C."/>
            <person name="Huo Q."/>
            <person name="Li W."/>
            <person name="Guo W."/>
            <person name="Chen H."/>
            <person name="Chen S."/>
            <person name="Zhou L."/>
            <person name="Zhou L."/>
            <person name="Ni X."/>
            <person name="Tian J."/>
            <person name="Zhou Y."/>
            <person name="Sheng Y."/>
            <person name="Liu T."/>
            <person name="Pan Y."/>
            <person name="Xia L."/>
            <person name="Li J."/>
            <person name="Zhao F."/>
            <person name="Cao W."/>
        </authorList>
    </citation>
    <scope>NUCLEOTIDE SEQUENCE</scope>
    <source>
        <strain evidence="8">Rmic-2018</strain>
        <tissue evidence="8">Larvae</tissue>
    </source>
</reference>
<evidence type="ECO:0000256" key="6">
    <source>
        <dbReference type="ARBA" id="ARBA00023004"/>
    </source>
</evidence>
<evidence type="ECO:0000256" key="3">
    <source>
        <dbReference type="ARBA" id="ARBA00022896"/>
    </source>
</evidence>
<dbReference type="GO" id="GO:0005506">
    <property type="term" value="F:iron ion binding"/>
    <property type="evidence" value="ECO:0007669"/>
    <property type="project" value="InterPro"/>
</dbReference>
<dbReference type="OrthoDB" id="420380at2759"/>
<dbReference type="OMA" id="ATLWIHE"/>
<dbReference type="PANTHER" id="PTHR10869">
    <property type="entry name" value="PROLYL 4-HYDROXYLASE ALPHA SUBUNIT"/>
    <property type="match status" value="1"/>
</dbReference>
<dbReference type="Proteomes" id="UP000821866">
    <property type="component" value="Chromosome 3"/>
</dbReference>
<comment type="caution">
    <text evidence="8">The sequence shown here is derived from an EMBL/GenBank/DDBJ whole genome shotgun (WGS) entry which is preliminary data.</text>
</comment>
<dbReference type="EMBL" id="JABSTU010000005">
    <property type="protein sequence ID" value="KAH8029957.1"/>
    <property type="molecule type" value="Genomic_DNA"/>
</dbReference>
<proteinExistence type="predicted"/>
<organism evidence="8 9">
    <name type="scientific">Rhipicephalus microplus</name>
    <name type="common">Cattle tick</name>
    <name type="synonym">Boophilus microplus</name>
    <dbReference type="NCBI Taxonomy" id="6941"/>
    <lineage>
        <taxon>Eukaryota</taxon>
        <taxon>Metazoa</taxon>
        <taxon>Ecdysozoa</taxon>
        <taxon>Arthropoda</taxon>
        <taxon>Chelicerata</taxon>
        <taxon>Arachnida</taxon>
        <taxon>Acari</taxon>
        <taxon>Parasitiformes</taxon>
        <taxon>Ixodida</taxon>
        <taxon>Ixodoidea</taxon>
        <taxon>Ixodidae</taxon>
        <taxon>Rhipicephalinae</taxon>
        <taxon>Rhipicephalus</taxon>
        <taxon>Boophilus</taxon>
    </lineage>
</organism>
<feature type="domain" description="Fe2OG dioxygenase" evidence="7">
    <location>
        <begin position="323"/>
        <end position="429"/>
    </location>
</feature>
<evidence type="ECO:0000256" key="2">
    <source>
        <dbReference type="ARBA" id="ARBA00022723"/>
    </source>
</evidence>
<dbReference type="Pfam" id="PF13640">
    <property type="entry name" value="2OG-FeII_Oxy_3"/>
    <property type="match status" value="1"/>
</dbReference>
<keyword evidence="2" id="KW-0479">Metal-binding</keyword>
<evidence type="ECO:0000256" key="4">
    <source>
        <dbReference type="ARBA" id="ARBA00022964"/>
    </source>
</evidence>
<dbReference type="GO" id="GO:0031418">
    <property type="term" value="F:L-ascorbic acid binding"/>
    <property type="evidence" value="ECO:0007669"/>
    <property type="project" value="UniProtKB-KW"/>
</dbReference>
<keyword evidence="6" id="KW-0408">Iron</keyword>
<evidence type="ECO:0000256" key="1">
    <source>
        <dbReference type="ARBA" id="ARBA00001961"/>
    </source>
</evidence>
<dbReference type="SMART" id="SM00702">
    <property type="entry name" value="P4Hc"/>
    <property type="match status" value="1"/>
</dbReference>
<name>A0A9J6E7A1_RHIMP</name>
<dbReference type="PANTHER" id="PTHR10869:SF246">
    <property type="entry name" value="TRANSMEMBRANE PROLYL 4-HYDROXYLASE"/>
    <property type="match status" value="1"/>
</dbReference>
<evidence type="ECO:0000313" key="9">
    <source>
        <dbReference type="Proteomes" id="UP000821866"/>
    </source>
</evidence>
<dbReference type="VEuPathDB" id="VectorBase:LOC119164670"/>
<reference evidence="8" key="1">
    <citation type="journal article" date="2020" name="Cell">
        <title>Large-Scale Comparative Analyses of Tick Genomes Elucidate Their Genetic Diversity and Vector Capacities.</title>
        <authorList>
            <consortium name="Tick Genome and Microbiome Consortium (TIGMIC)"/>
            <person name="Jia N."/>
            <person name="Wang J."/>
            <person name="Shi W."/>
            <person name="Du L."/>
            <person name="Sun Y."/>
            <person name="Zhan W."/>
            <person name="Jiang J.F."/>
            <person name="Wang Q."/>
            <person name="Zhang B."/>
            <person name="Ji P."/>
            <person name="Bell-Sakyi L."/>
            <person name="Cui X.M."/>
            <person name="Yuan T.T."/>
            <person name="Jiang B.G."/>
            <person name="Yang W.F."/>
            <person name="Lam T.T."/>
            <person name="Chang Q.C."/>
            <person name="Ding S.J."/>
            <person name="Wang X.J."/>
            <person name="Zhu J.G."/>
            <person name="Ruan X.D."/>
            <person name="Zhao L."/>
            <person name="Wei J.T."/>
            <person name="Ye R.Z."/>
            <person name="Que T.C."/>
            <person name="Du C.H."/>
            <person name="Zhou Y.H."/>
            <person name="Cheng J.X."/>
            <person name="Dai P.F."/>
            <person name="Guo W.B."/>
            <person name="Han X.H."/>
            <person name="Huang E.J."/>
            <person name="Li L.F."/>
            <person name="Wei W."/>
            <person name="Gao Y.C."/>
            <person name="Liu J.Z."/>
            <person name="Shao H.Z."/>
            <person name="Wang X."/>
            <person name="Wang C.C."/>
            <person name="Yang T.C."/>
            <person name="Huo Q.B."/>
            <person name="Li W."/>
            <person name="Chen H.Y."/>
            <person name="Chen S.E."/>
            <person name="Zhou L.G."/>
            <person name="Ni X.B."/>
            <person name="Tian J.H."/>
            <person name="Sheng Y."/>
            <person name="Liu T."/>
            <person name="Pan Y.S."/>
            <person name="Xia L.Y."/>
            <person name="Li J."/>
            <person name="Zhao F."/>
            <person name="Cao W.C."/>
        </authorList>
    </citation>
    <scope>NUCLEOTIDE SEQUENCE</scope>
    <source>
        <strain evidence="8">Rmic-2018</strain>
    </source>
</reference>